<evidence type="ECO:0000256" key="1">
    <source>
        <dbReference type="ARBA" id="ARBA00004257"/>
    </source>
</evidence>
<evidence type="ECO:0000256" key="8">
    <source>
        <dbReference type="ARBA" id="ARBA00038485"/>
    </source>
</evidence>
<feature type="compositionally biased region" description="Basic and acidic residues" evidence="12">
    <location>
        <begin position="277"/>
        <end position="299"/>
    </location>
</feature>
<evidence type="ECO:0000256" key="3">
    <source>
        <dbReference type="ARBA" id="ARBA00022692"/>
    </source>
</evidence>
<feature type="transmembrane region" description="Helical" evidence="13">
    <location>
        <begin position="215"/>
        <end position="237"/>
    </location>
</feature>
<keyword evidence="4" id="KW-0406">Ion transport</keyword>
<feature type="transmembrane region" description="Helical" evidence="13">
    <location>
        <begin position="511"/>
        <end position="529"/>
    </location>
</feature>
<accession>A0ABD1IZH7</accession>
<dbReference type="AlphaFoldDB" id="A0ABD1IZH7"/>
<protein>
    <recommendedName>
        <fullName evidence="9">Zinc transporter SLC39A7</fullName>
    </recommendedName>
    <alternativeName>
        <fullName evidence="10">Solute carrier family 39 member 7</fullName>
    </alternativeName>
    <alternativeName>
        <fullName evidence="11">Zrt-, Irt-like protein 7</fullName>
    </alternativeName>
</protein>
<sequence length="532" mass="58120">MAGPRWSLVLKLLVVALVLLSAQQTRAHSHSHGDHGHHHGHDHGHHHGHGHGHGHHHHGHSHEGPKMFHGASKWSAEANLPTPEEEEILRQHEHAHDDHGHAHDHHGHAHDHHGHAHDHHGHAHDHHGHSHDHFEEVHDHQEEPHDHHDEAHDDHEEAHDHHGHSHDHHGHSHDHHGHSHDHHGHSHNHHGHSHDHHEELGKQEAAGEKRDLVELWMQAIGATLLISAAPFLILFLIPLQSNTDQHQNLLKVLLSFASGGLLGDAFLHLIPHALEPHSHHGDEGHGHSHAKEESHDHGHSHGANHAHMMSVGLWVLGGIVAFLVVEKFVRFLKGGHSHSHGHGHSHGAAKAKDSDGEEEEEEKKEGKKEDKKAPKKEEEKGTDIKVSGYLNLAADFTHNFTDGLAIGASFLVGPAVGMVTTITILLHEVPHEIGDFAILVQSGCTKKKAMCLQLLTAVGALAGTSCSLLAEGVGAAATAWILPFTAGGFVYIATVTVLPELLVGRSSLGQSVMEILAMLFGVGMMVLIAEYE</sequence>
<dbReference type="EMBL" id="JBHFQA010000021">
    <property type="protein sequence ID" value="KAL2080309.1"/>
    <property type="molecule type" value="Genomic_DNA"/>
</dbReference>
<comment type="catalytic activity">
    <reaction evidence="7">
        <text>Zn(2+)(in) = Zn(2+)(out)</text>
        <dbReference type="Rhea" id="RHEA:29351"/>
        <dbReference type="ChEBI" id="CHEBI:29105"/>
    </reaction>
</comment>
<keyword evidence="2" id="KW-0813">Transport</keyword>
<feature type="compositionally biased region" description="Basic and acidic residues" evidence="12">
    <location>
        <begin position="363"/>
        <end position="380"/>
    </location>
</feature>
<evidence type="ECO:0000256" key="10">
    <source>
        <dbReference type="ARBA" id="ARBA00042780"/>
    </source>
</evidence>
<dbReference type="Pfam" id="PF02535">
    <property type="entry name" value="Zip"/>
    <property type="match status" value="1"/>
</dbReference>
<feature type="signal peptide" evidence="14">
    <location>
        <begin position="1"/>
        <end position="27"/>
    </location>
</feature>
<proteinExistence type="inferred from homology"/>
<feature type="region of interest" description="Disordered" evidence="12">
    <location>
        <begin position="94"/>
        <end position="204"/>
    </location>
</feature>
<feature type="transmembrane region" description="Helical" evidence="13">
    <location>
        <begin position="476"/>
        <end position="499"/>
    </location>
</feature>
<keyword evidence="16" id="KW-1185">Reference proteome</keyword>
<evidence type="ECO:0000256" key="5">
    <source>
        <dbReference type="ARBA" id="ARBA00022989"/>
    </source>
</evidence>
<evidence type="ECO:0000313" key="15">
    <source>
        <dbReference type="EMBL" id="KAL2080309.1"/>
    </source>
</evidence>
<comment type="similarity">
    <text evidence="8">Belongs to the ZIP transporter (TC 2.A.5) family. KE4/Catsup subfamily.</text>
</comment>
<feature type="transmembrane region" description="Helical" evidence="13">
    <location>
        <begin position="451"/>
        <end position="470"/>
    </location>
</feature>
<evidence type="ECO:0000256" key="12">
    <source>
        <dbReference type="SAM" id="MobiDB-lite"/>
    </source>
</evidence>
<reference evidence="15 16" key="1">
    <citation type="submission" date="2024-09" db="EMBL/GenBank/DDBJ databases">
        <title>A chromosome-level genome assembly of Gray's grenadier anchovy, Coilia grayii.</title>
        <authorList>
            <person name="Fu Z."/>
        </authorList>
    </citation>
    <scope>NUCLEOTIDE SEQUENCE [LARGE SCALE GENOMIC DNA]</scope>
    <source>
        <strain evidence="15">G4</strain>
        <tissue evidence="15">Muscle</tissue>
    </source>
</reference>
<evidence type="ECO:0000313" key="16">
    <source>
        <dbReference type="Proteomes" id="UP001591681"/>
    </source>
</evidence>
<feature type="transmembrane region" description="Helical" evidence="13">
    <location>
        <begin position="306"/>
        <end position="325"/>
    </location>
</feature>
<evidence type="ECO:0000256" key="2">
    <source>
        <dbReference type="ARBA" id="ARBA00022448"/>
    </source>
</evidence>
<evidence type="ECO:0000256" key="14">
    <source>
        <dbReference type="SAM" id="SignalP"/>
    </source>
</evidence>
<feature type="compositionally biased region" description="Basic and acidic residues" evidence="12">
    <location>
        <begin position="131"/>
        <end position="160"/>
    </location>
</feature>
<evidence type="ECO:0000256" key="9">
    <source>
        <dbReference type="ARBA" id="ARBA00039859"/>
    </source>
</evidence>
<keyword evidence="4" id="KW-0862">Zinc</keyword>
<keyword evidence="4" id="KW-0864">Zinc transport</keyword>
<feature type="compositionally biased region" description="Basic residues" evidence="12">
    <location>
        <begin position="27"/>
        <end position="60"/>
    </location>
</feature>
<dbReference type="InterPro" id="IPR003689">
    <property type="entry name" value="ZIP"/>
</dbReference>
<feature type="compositionally biased region" description="Basic residues" evidence="12">
    <location>
        <begin position="161"/>
        <end position="194"/>
    </location>
</feature>
<dbReference type="PANTHER" id="PTHR16950:SF25">
    <property type="entry name" value="ZINC TRANSPORTER SLC39A7"/>
    <property type="match status" value="1"/>
</dbReference>
<evidence type="ECO:0000256" key="13">
    <source>
        <dbReference type="SAM" id="Phobius"/>
    </source>
</evidence>
<dbReference type="GO" id="GO:0006829">
    <property type="term" value="P:zinc ion transport"/>
    <property type="evidence" value="ECO:0007669"/>
    <property type="project" value="UniProtKB-KW"/>
</dbReference>
<keyword evidence="3 13" id="KW-0812">Transmembrane</keyword>
<feature type="compositionally biased region" description="Basic residues" evidence="12">
    <location>
        <begin position="336"/>
        <end position="349"/>
    </location>
</feature>
<keyword evidence="6 13" id="KW-0472">Membrane</keyword>
<organism evidence="15 16">
    <name type="scientific">Coilia grayii</name>
    <name type="common">Gray's grenadier anchovy</name>
    <dbReference type="NCBI Taxonomy" id="363190"/>
    <lineage>
        <taxon>Eukaryota</taxon>
        <taxon>Metazoa</taxon>
        <taxon>Chordata</taxon>
        <taxon>Craniata</taxon>
        <taxon>Vertebrata</taxon>
        <taxon>Euteleostomi</taxon>
        <taxon>Actinopterygii</taxon>
        <taxon>Neopterygii</taxon>
        <taxon>Teleostei</taxon>
        <taxon>Clupei</taxon>
        <taxon>Clupeiformes</taxon>
        <taxon>Clupeoidei</taxon>
        <taxon>Engraulidae</taxon>
        <taxon>Coilinae</taxon>
        <taxon>Coilia</taxon>
    </lineage>
</organism>
<dbReference type="Proteomes" id="UP001591681">
    <property type="component" value="Unassembled WGS sequence"/>
</dbReference>
<gene>
    <name evidence="15" type="ORF">ACEWY4_024102</name>
</gene>
<name>A0ABD1IZH7_9TELE</name>
<keyword evidence="5 13" id="KW-1133">Transmembrane helix</keyword>
<keyword evidence="14" id="KW-0732">Signal</keyword>
<feature type="region of interest" description="Disordered" evidence="12">
    <location>
        <begin position="26"/>
        <end position="68"/>
    </location>
</feature>
<comment type="subcellular location">
    <subcellularLocation>
        <location evidence="1">Golgi apparatus</location>
        <location evidence="1">cis-Golgi network membrane</location>
        <topology evidence="1">Multi-pass membrane protein</topology>
    </subcellularLocation>
</comment>
<dbReference type="PANTHER" id="PTHR16950">
    <property type="entry name" value="ZINC TRANSPORTER SLC39A7 HISTIDINE-RICH MEMBRANE PROTEIN KE4"/>
    <property type="match status" value="1"/>
</dbReference>
<feature type="region of interest" description="Disordered" evidence="12">
    <location>
        <begin position="277"/>
        <end position="303"/>
    </location>
</feature>
<dbReference type="GO" id="GO:0005794">
    <property type="term" value="C:Golgi apparatus"/>
    <property type="evidence" value="ECO:0007669"/>
    <property type="project" value="UniProtKB-SubCell"/>
</dbReference>
<evidence type="ECO:0000256" key="11">
    <source>
        <dbReference type="ARBA" id="ARBA00043053"/>
    </source>
</evidence>
<evidence type="ECO:0000256" key="4">
    <source>
        <dbReference type="ARBA" id="ARBA00022906"/>
    </source>
</evidence>
<feature type="compositionally biased region" description="Basic and acidic residues" evidence="12">
    <location>
        <begin position="195"/>
        <end position="204"/>
    </location>
</feature>
<feature type="region of interest" description="Disordered" evidence="12">
    <location>
        <begin position="336"/>
        <end position="380"/>
    </location>
</feature>
<comment type="caution">
    <text evidence="15">The sequence shown here is derived from an EMBL/GenBank/DDBJ whole genome shotgun (WGS) entry which is preliminary data.</text>
</comment>
<feature type="compositionally biased region" description="Basic residues" evidence="12">
    <location>
        <begin position="102"/>
        <end position="130"/>
    </location>
</feature>
<evidence type="ECO:0000256" key="7">
    <source>
        <dbReference type="ARBA" id="ARBA00034634"/>
    </source>
</evidence>
<feature type="transmembrane region" description="Helical" evidence="13">
    <location>
        <begin position="249"/>
        <end position="270"/>
    </location>
</feature>
<evidence type="ECO:0000256" key="6">
    <source>
        <dbReference type="ARBA" id="ARBA00023136"/>
    </source>
</evidence>
<feature type="chain" id="PRO_5044875353" description="Zinc transporter SLC39A7" evidence="14">
    <location>
        <begin position="28"/>
        <end position="532"/>
    </location>
</feature>